<protein>
    <submittedName>
        <fullName evidence="2">Uncharacterized protein</fullName>
    </submittedName>
</protein>
<dbReference type="Proteomes" id="UP000201838">
    <property type="component" value="Unassembled WGS sequence"/>
</dbReference>
<keyword evidence="3" id="KW-1185">Reference proteome</keyword>
<dbReference type="OrthoDB" id="7432673at2"/>
<accession>A0A238IYS5</accession>
<sequence>MELYESPEPADGAEGMLAMQMVGTNDAALECLKRAALPNQTFEGRDMALKHAHKLMTLYAQQLSTLNKHRGKGQQKVTVEHVNVEAGGQAIVGHVAHGAGKTHKPPPEALDHQDMSILDAAPAKAKAKNRKS</sequence>
<feature type="compositionally biased region" description="Basic and acidic residues" evidence="1">
    <location>
        <begin position="105"/>
        <end position="114"/>
    </location>
</feature>
<reference evidence="2 3" key="1">
    <citation type="submission" date="2017-05" db="EMBL/GenBank/DDBJ databases">
        <authorList>
            <person name="Song R."/>
            <person name="Chenine A.L."/>
            <person name="Ruprecht R.M."/>
        </authorList>
    </citation>
    <scope>NUCLEOTIDE SEQUENCE [LARGE SCALE GENOMIC DNA]</scope>
    <source>
        <strain evidence="2 3">CECT 8489</strain>
    </source>
</reference>
<evidence type="ECO:0000313" key="3">
    <source>
        <dbReference type="Proteomes" id="UP000201838"/>
    </source>
</evidence>
<proteinExistence type="predicted"/>
<evidence type="ECO:0000256" key="1">
    <source>
        <dbReference type="SAM" id="MobiDB-lite"/>
    </source>
</evidence>
<dbReference type="RefSeq" id="WP_093973626.1">
    <property type="nucleotide sequence ID" value="NZ_FXXQ01000005.1"/>
</dbReference>
<dbReference type="EMBL" id="FXXQ01000005">
    <property type="protein sequence ID" value="SMX23638.1"/>
    <property type="molecule type" value="Genomic_DNA"/>
</dbReference>
<name>A0A238IYS5_9RHOB</name>
<dbReference type="AlphaFoldDB" id="A0A238IYS5"/>
<organism evidence="2 3">
    <name type="scientific">Boseongicola aestuarii</name>
    <dbReference type="NCBI Taxonomy" id="1470561"/>
    <lineage>
        <taxon>Bacteria</taxon>
        <taxon>Pseudomonadati</taxon>
        <taxon>Pseudomonadota</taxon>
        <taxon>Alphaproteobacteria</taxon>
        <taxon>Rhodobacterales</taxon>
        <taxon>Paracoccaceae</taxon>
        <taxon>Boseongicola</taxon>
    </lineage>
</organism>
<evidence type="ECO:0000313" key="2">
    <source>
        <dbReference type="EMBL" id="SMX23638.1"/>
    </source>
</evidence>
<feature type="region of interest" description="Disordered" evidence="1">
    <location>
        <begin position="97"/>
        <end position="132"/>
    </location>
</feature>
<gene>
    <name evidence="2" type="ORF">BOA8489_01748</name>
</gene>